<dbReference type="Proteomes" id="UP000815325">
    <property type="component" value="Unassembled WGS sequence"/>
</dbReference>
<dbReference type="InterPro" id="IPR052993">
    <property type="entry name" value="CFA-57"/>
</dbReference>
<feature type="compositionally biased region" description="Polar residues" evidence="2">
    <location>
        <begin position="476"/>
        <end position="497"/>
    </location>
</feature>
<keyword evidence="1" id="KW-0175">Coiled coil</keyword>
<feature type="non-terminal residue" evidence="3">
    <location>
        <position position="1"/>
    </location>
</feature>
<comment type="caution">
    <text evidence="3">The sequence shown here is derived from an EMBL/GenBank/DDBJ whole genome shotgun (WGS) entry which is preliminary data.</text>
</comment>
<name>A0ABQ7H0X0_DUNSA</name>
<feature type="region of interest" description="Disordered" evidence="2">
    <location>
        <begin position="461"/>
        <end position="513"/>
    </location>
</feature>
<gene>
    <name evidence="3" type="ORF">DUNSADRAFT_16447</name>
</gene>
<sequence length="599" mass="66152">EAETNVKEAQAFAAAEAKAAREHVESLEAQHRADLEAERDKLESRLAAEIARTNAAENEVQRIKAKFGKKLYTVEKDHKQETGTAQDKIVALINEATQIHQDAQASISKAHEQMDTEMRLGHEIAEEEVGRIQEYSQNQVEERDERYMRLLAKHTLETGLASKTATENELLNAANAQLTAESTRLSEQVRGLSDELNAMHQAWADRDVKQRMQDAELKEVSRQASQGQMYTSLATNRIQVLTEEIEALRKAKKEAETLSQNLEAAQVRQAEKHIKFQGEHEKLKSRLQYLQGELMRTKSHAKQRDEYFENFANQLFRVVHNVNPDEWAQMFGRLHQDFVAGKDKLDWSSYRSPAAQSSPADKAMVLARKKGAEERTVEELKTQLREMHAQIMHTKRMMNLTRDTCDKERSGYKGLVARLQADNIQVMAQLNEAKRDLKAAVEEADVSRSEAHTMKILSKSSSVTGGVGHKHPTSGAKPNSKTAATPHNLSQQGSPHSSLVARMPASSGATTHLGLPRDEAEEAMRRVSMGAGAWAYPRSLPNGEGGRVGSDVGAAAAAGTEGGNPPTAHVHVPVVAHLKRGQSAGGAAGGWLSAFIMLV</sequence>
<feature type="coiled-coil region" evidence="1">
    <location>
        <begin position="370"/>
        <end position="450"/>
    </location>
</feature>
<evidence type="ECO:0000256" key="1">
    <source>
        <dbReference type="SAM" id="Coils"/>
    </source>
</evidence>
<feature type="coiled-coil region" evidence="1">
    <location>
        <begin position="168"/>
        <end position="195"/>
    </location>
</feature>
<protein>
    <submittedName>
        <fullName evidence="3">Uncharacterized protein</fullName>
    </submittedName>
</protein>
<evidence type="ECO:0000313" key="4">
    <source>
        <dbReference type="Proteomes" id="UP000815325"/>
    </source>
</evidence>
<reference evidence="3" key="1">
    <citation type="submission" date="2017-08" db="EMBL/GenBank/DDBJ databases">
        <authorList>
            <person name="Polle J.E."/>
            <person name="Barry K."/>
            <person name="Cushman J."/>
            <person name="Schmutz J."/>
            <person name="Tran D."/>
            <person name="Hathwaick L.T."/>
            <person name="Yim W.C."/>
            <person name="Jenkins J."/>
            <person name="Mckie-Krisberg Z.M."/>
            <person name="Prochnik S."/>
            <person name="Lindquist E."/>
            <person name="Dockter R.B."/>
            <person name="Adam C."/>
            <person name="Molina H."/>
            <person name="Bunkerborg J."/>
            <person name="Jin E."/>
            <person name="Buchheim M."/>
            <person name="Magnuson J."/>
        </authorList>
    </citation>
    <scope>NUCLEOTIDE SEQUENCE</scope>
    <source>
        <strain evidence="3">CCAP 19/18</strain>
    </source>
</reference>
<feature type="coiled-coil region" evidence="1">
    <location>
        <begin position="10"/>
        <end position="66"/>
    </location>
</feature>
<keyword evidence="4" id="KW-1185">Reference proteome</keyword>
<evidence type="ECO:0000313" key="3">
    <source>
        <dbReference type="EMBL" id="KAF5840506.1"/>
    </source>
</evidence>
<dbReference type="PANTHER" id="PTHR32215:SF0">
    <property type="entry name" value="CILIA- AND FLAGELLA-ASSOCIATED PROTEIN 57"/>
    <property type="match status" value="1"/>
</dbReference>
<accession>A0ABQ7H0X0</accession>
<dbReference type="EMBL" id="MU069511">
    <property type="protein sequence ID" value="KAF5840506.1"/>
    <property type="molecule type" value="Genomic_DNA"/>
</dbReference>
<feature type="coiled-coil region" evidence="1">
    <location>
        <begin position="231"/>
        <end position="268"/>
    </location>
</feature>
<proteinExistence type="predicted"/>
<organism evidence="3 4">
    <name type="scientific">Dunaliella salina</name>
    <name type="common">Green alga</name>
    <name type="synonym">Protococcus salinus</name>
    <dbReference type="NCBI Taxonomy" id="3046"/>
    <lineage>
        <taxon>Eukaryota</taxon>
        <taxon>Viridiplantae</taxon>
        <taxon>Chlorophyta</taxon>
        <taxon>core chlorophytes</taxon>
        <taxon>Chlorophyceae</taxon>
        <taxon>CS clade</taxon>
        <taxon>Chlamydomonadales</taxon>
        <taxon>Dunaliellaceae</taxon>
        <taxon>Dunaliella</taxon>
    </lineage>
</organism>
<dbReference type="PANTHER" id="PTHR32215">
    <property type="entry name" value="CILIA- AND FLAGELLA-ASSOCIATED PROTEIN 57"/>
    <property type="match status" value="1"/>
</dbReference>
<evidence type="ECO:0000256" key="2">
    <source>
        <dbReference type="SAM" id="MobiDB-lite"/>
    </source>
</evidence>